<proteinExistence type="predicted"/>
<comment type="caution">
    <text evidence="1">The sequence shown here is derived from an EMBL/GenBank/DDBJ whole genome shotgun (WGS) entry which is preliminary data.</text>
</comment>
<sequence length="80" mass="9058">MASPKGKALDQSWKKAKKQRLSLPGGIETIEHPDKLKAENHLATSFFHQHREQRLYGDAGAFHRKALNYIWGSISTGRLC</sequence>
<gene>
    <name evidence="1" type="ORF">SAY86_021211</name>
</gene>
<organism evidence="1 2">
    <name type="scientific">Trapa natans</name>
    <name type="common">Water chestnut</name>
    <dbReference type="NCBI Taxonomy" id="22666"/>
    <lineage>
        <taxon>Eukaryota</taxon>
        <taxon>Viridiplantae</taxon>
        <taxon>Streptophyta</taxon>
        <taxon>Embryophyta</taxon>
        <taxon>Tracheophyta</taxon>
        <taxon>Spermatophyta</taxon>
        <taxon>Magnoliopsida</taxon>
        <taxon>eudicotyledons</taxon>
        <taxon>Gunneridae</taxon>
        <taxon>Pentapetalae</taxon>
        <taxon>rosids</taxon>
        <taxon>malvids</taxon>
        <taxon>Myrtales</taxon>
        <taxon>Lythraceae</taxon>
        <taxon>Trapa</taxon>
    </lineage>
</organism>
<evidence type="ECO:0000313" key="2">
    <source>
        <dbReference type="Proteomes" id="UP001346149"/>
    </source>
</evidence>
<dbReference type="EMBL" id="JAXQNO010000003">
    <property type="protein sequence ID" value="KAK4800724.1"/>
    <property type="molecule type" value="Genomic_DNA"/>
</dbReference>
<keyword evidence="2" id="KW-1185">Reference proteome</keyword>
<reference evidence="1 2" key="1">
    <citation type="journal article" date="2023" name="Hortic Res">
        <title>Pangenome of water caltrop reveals structural variations and asymmetric subgenome divergence after allopolyploidization.</title>
        <authorList>
            <person name="Zhang X."/>
            <person name="Chen Y."/>
            <person name="Wang L."/>
            <person name="Yuan Y."/>
            <person name="Fang M."/>
            <person name="Shi L."/>
            <person name="Lu R."/>
            <person name="Comes H.P."/>
            <person name="Ma Y."/>
            <person name="Chen Y."/>
            <person name="Huang G."/>
            <person name="Zhou Y."/>
            <person name="Zheng Z."/>
            <person name="Qiu Y."/>
        </authorList>
    </citation>
    <scope>NUCLEOTIDE SEQUENCE [LARGE SCALE GENOMIC DNA]</scope>
    <source>
        <strain evidence="1">F231</strain>
    </source>
</reference>
<evidence type="ECO:0000313" key="1">
    <source>
        <dbReference type="EMBL" id="KAK4800724.1"/>
    </source>
</evidence>
<dbReference type="AlphaFoldDB" id="A0AAN7M8A7"/>
<accession>A0AAN7M8A7</accession>
<dbReference type="Proteomes" id="UP001346149">
    <property type="component" value="Unassembled WGS sequence"/>
</dbReference>
<name>A0AAN7M8A7_TRANT</name>
<protein>
    <submittedName>
        <fullName evidence="1">Uncharacterized protein</fullName>
    </submittedName>
</protein>